<comment type="caution">
    <text evidence="1">The sequence shown here is derived from an EMBL/GenBank/DDBJ whole genome shotgun (WGS) entry which is preliminary data.</text>
</comment>
<evidence type="ECO:0000313" key="1">
    <source>
        <dbReference type="EMBL" id="MBN9672375.1"/>
    </source>
</evidence>
<protein>
    <recommendedName>
        <fullName evidence="3">DUF2384 domain-containing protein</fullName>
    </recommendedName>
</protein>
<evidence type="ECO:0000313" key="2">
    <source>
        <dbReference type="Proteomes" id="UP000664096"/>
    </source>
</evidence>
<proteinExistence type="predicted"/>
<dbReference type="RefSeq" id="WP_207142223.1">
    <property type="nucleotide sequence ID" value="NZ_JAEKJZ010000004.1"/>
</dbReference>
<sequence>MTDTLSHIDLTEAEIARLPAGIRRKVEAAFAPSEKANGAWRLVGAPTGRLAALLDLVLERLGPLATSHAAALQEKNIDRLLEILAEDLPRAEVESALDLDNAALRAEYLAETPVLTGAEVREKSGLRPANRSEPASRWKREGKLFGIRKGGIDLYPAFQFADGEPNPAIRKILDTLPRDMSPWQTALWFASGNGWLDGKAPQECLAQVEDVVQAARRLSDPAIG</sequence>
<accession>A0A939J5L4</accession>
<name>A0A939J5L4_9HYPH</name>
<reference evidence="1" key="1">
    <citation type="submission" date="2020-12" db="EMBL/GenBank/DDBJ databases">
        <title>Oil enriched cultivation method for isolating marine PHA-producing bacteria.</title>
        <authorList>
            <person name="Zheng W."/>
            <person name="Yu S."/>
            <person name="Huang Y."/>
        </authorList>
    </citation>
    <scope>NUCLEOTIDE SEQUENCE</scope>
    <source>
        <strain evidence="1">SY-2-12</strain>
    </source>
</reference>
<evidence type="ECO:0008006" key="3">
    <source>
        <dbReference type="Google" id="ProtNLM"/>
    </source>
</evidence>
<gene>
    <name evidence="1" type="ORF">JF539_18620</name>
</gene>
<dbReference type="EMBL" id="JAEKJZ010000004">
    <property type="protein sequence ID" value="MBN9672375.1"/>
    <property type="molecule type" value="Genomic_DNA"/>
</dbReference>
<dbReference type="AlphaFoldDB" id="A0A939J5L4"/>
<dbReference type="Proteomes" id="UP000664096">
    <property type="component" value="Unassembled WGS sequence"/>
</dbReference>
<organism evidence="1 2">
    <name type="scientific">Roseibium aggregatum</name>
    <dbReference type="NCBI Taxonomy" id="187304"/>
    <lineage>
        <taxon>Bacteria</taxon>
        <taxon>Pseudomonadati</taxon>
        <taxon>Pseudomonadota</taxon>
        <taxon>Alphaproteobacteria</taxon>
        <taxon>Hyphomicrobiales</taxon>
        <taxon>Stappiaceae</taxon>
        <taxon>Roseibium</taxon>
    </lineage>
</organism>